<dbReference type="AlphaFoldDB" id="V5GLQ7"/>
<feature type="domain" description="Tetrahydrofolate dehydrogenase/cyclohydrolase NAD(P)-binding" evidence="5">
    <location>
        <begin position="68"/>
        <end position="154"/>
    </location>
</feature>
<dbReference type="SUPFAM" id="SSF51735">
    <property type="entry name" value="NAD(P)-binding Rossmann-fold domains"/>
    <property type="match status" value="1"/>
</dbReference>
<dbReference type="InterPro" id="IPR020867">
    <property type="entry name" value="THF_DH/CycHdrlase_CS"/>
</dbReference>
<keyword evidence="2" id="KW-0560">Oxidoreductase</keyword>
<dbReference type="SUPFAM" id="SSF53223">
    <property type="entry name" value="Aminoacid dehydrogenase-like, N-terminal domain"/>
    <property type="match status" value="1"/>
</dbReference>
<dbReference type="GO" id="GO:0004477">
    <property type="term" value="F:methenyltetrahydrofolate cyclohydrolase activity"/>
    <property type="evidence" value="ECO:0007669"/>
    <property type="project" value="UniProtKB-EC"/>
</dbReference>
<dbReference type="EMBL" id="GALX01005934">
    <property type="protein sequence ID" value="JAB62532.1"/>
    <property type="molecule type" value="Transcribed_RNA"/>
</dbReference>
<dbReference type="PROSITE" id="PS00767">
    <property type="entry name" value="THF_DHG_CYH_2"/>
    <property type="match status" value="1"/>
</dbReference>
<evidence type="ECO:0000256" key="2">
    <source>
        <dbReference type="ARBA" id="ARBA00023002"/>
    </source>
</evidence>
<dbReference type="InterPro" id="IPR036291">
    <property type="entry name" value="NAD(P)-bd_dom_sf"/>
</dbReference>
<feature type="non-terminal residue" evidence="6">
    <location>
        <position position="154"/>
    </location>
</feature>
<keyword evidence="1 6" id="KW-0378">Hydrolase</keyword>
<gene>
    <name evidence="6" type="primary">MTDC</name>
</gene>
<dbReference type="PANTHER" id="PTHR48099:SF11">
    <property type="entry name" value="BIFUNCTIONAL METHYLENETETRAHYDROFOLATE DEHYDROGENASE_CYCLOHYDROLASE, MITOCHONDRIAL"/>
    <property type="match status" value="1"/>
</dbReference>
<protein>
    <submittedName>
        <fullName evidence="6">Bifunctional methylenetetrahydrofolate dehydrogenase/cyclohydrolase, mitochondrial</fullName>
    </submittedName>
</protein>
<comment type="catalytic activity">
    <reaction evidence="4">
        <text>(6R)-5,10-methenyltetrahydrofolate + H2O = (6R)-10-formyltetrahydrofolate + H(+)</text>
        <dbReference type="Rhea" id="RHEA:23700"/>
        <dbReference type="ChEBI" id="CHEBI:15377"/>
        <dbReference type="ChEBI" id="CHEBI:15378"/>
        <dbReference type="ChEBI" id="CHEBI:57455"/>
        <dbReference type="ChEBI" id="CHEBI:195366"/>
        <dbReference type="EC" id="3.5.4.9"/>
    </reaction>
</comment>
<accession>V5GLQ7</accession>
<dbReference type="InterPro" id="IPR046346">
    <property type="entry name" value="Aminoacid_DH-like_N_sf"/>
</dbReference>
<evidence type="ECO:0000313" key="6">
    <source>
        <dbReference type="EMBL" id="JAB62532.1"/>
    </source>
</evidence>
<feature type="non-terminal residue" evidence="6">
    <location>
        <position position="1"/>
    </location>
</feature>
<dbReference type="GO" id="GO:0004487">
    <property type="term" value="F:methylenetetrahydrofolate dehydrogenase (NAD+) activity"/>
    <property type="evidence" value="ECO:0007669"/>
    <property type="project" value="TreeGrafter"/>
</dbReference>
<dbReference type="Gene3D" id="3.40.50.10860">
    <property type="entry name" value="Leucine Dehydrogenase, chain A, domain 1"/>
    <property type="match status" value="2"/>
</dbReference>
<proteinExistence type="predicted"/>
<dbReference type="GO" id="GO:0004488">
    <property type="term" value="F:methylenetetrahydrofolate dehydrogenase (NADP+) activity"/>
    <property type="evidence" value="ECO:0007669"/>
    <property type="project" value="InterPro"/>
</dbReference>
<dbReference type="PRINTS" id="PR00085">
    <property type="entry name" value="THFDHDRGNASE"/>
</dbReference>
<keyword evidence="3" id="KW-0511">Multifunctional enzyme</keyword>
<reference evidence="6" key="1">
    <citation type="submission" date="2013-07" db="EMBL/GenBank/DDBJ databases">
        <title>Midgut Transcriptome Profiling of Anoplphora glabripennis, a Lignocellulose Degrading, Wood-Boring Cerambycid.</title>
        <authorList>
            <person name="Scully E.D."/>
            <person name="Hoover K."/>
            <person name="Carlson J.E."/>
            <person name="Tien M."/>
            <person name="Geib S.M."/>
        </authorList>
    </citation>
    <scope>NUCLEOTIDE SEQUENCE</scope>
</reference>
<dbReference type="InterPro" id="IPR020631">
    <property type="entry name" value="THF_DH/CycHdrlase_NAD-bd_dom"/>
</dbReference>
<dbReference type="GO" id="GO:0035999">
    <property type="term" value="P:tetrahydrofolate interconversion"/>
    <property type="evidence" value="ECO:0007669"/>
    <property type="project" value="TreeGrafter"/>
</dbReference>
<evidence type="ECO:0000256" key="1">
    <source>
        <dbReference type="ARBA" id="ARBA00022801"/>
    </source>
</evidence>
<organism evidence="6">
    <name type="scientific">Anoplophora glabripennis</name>
    <name type="common">Asian longhorn beetle</name>
    <name type="synonym">Anoplophora nobilis</name>
    <dbReference type="NCBI Taxonomy" id="217634"/>
    <lineage>
        <taxon>Eukaryota</taxon>
        <taxon>Metazoa</taxon>
        <taxon>Ecdysozoa</taxon>
        <taxon>Arthropoda</taxon>
        <taxon>Hexapoda</taxon>
        <taxon>Insecta</taxon>
        <taxon>Pterygota</taxon>
        <taxon>Neoptera</taxon>
        <taxon>Endopterygota</taxon>
        <taxon>Coleoptera</taxon>
        <taxon>Polyphaga</taxon>
        <taxon>Cucujiformia</taxon>
        <taxon>Chrysomeloidea</taxon>
        <taxon>Cerambycidae</taxon>
        <taxon>Lamiinae</taxon>
        <taxon>Lamiini</taxon>
        <taxon>Anoplophora</taxon>
    </lineage>
</organism>
<dbReference type="GO" id="GO:0005739">
    <property type="term" value="C:mitochondrion"/>
    <property type="evidence" value="ECO:0007669"/>
    <property type="project" value="TreeGrafter"/>
</dbReference>
<evidence type="ECO:0000256" key="4">
    <source>
        <dbReference type="ARBA" id="ARBA00036357"/>
    </source>
</evidence>
<dbReference type="PANTHER" id="PTHR48099">
    <property type="entry name" value="C-1-TETRAHYDROFOLATE SYNTHASE, CYTOPLASMIC-RELATED"/>
    <property type="match status" value="1"/>
</dbReference>
<evidence type="ECO:0000256" key="3">
    <source>
        <dbReference type="ARBA" id="ARBA00023268"/>
    </source>
</evidence>
<name>V5GLQ7_ANOGL</name>
<evidence type="ECO:0000259" key="5">
    <source>
        <dbReference type="Pfam" id="PF02882"/>
    </source>
</evidence>
<dbReference type="InterPro" id="IPR000672">
    <property type="entry name" value="THF_DH/CycHdrlase"/>
</dbReference>
<sequence>LLIVYSFSIKIIEMNSETTPSNCKIIDGKKISQDIQKTLSIDIEEWVKRGHRAPCLIAILVGEDPASQKYVENKMVAAKNVGVVNLITSDIVKPGVCIMDVGITRVPTKEGKTKIVGDVDFENVRKIAGYITPVPGGVGPMTVAMLMANTFKAA</sequence>
<dbReference type="Gene3D" id="3.40.50.720">
    <property type="entry name" value="NAD(P)-binding Rossmann-like Domain"/>
    <property type="match status" value="1"/>
</dbReference>
<dbReference type="Pfam" id="PF02882">
    <property type="entry name" value="THF_DHG_CYH_C"/>
    <property type="match status" value="1"/>
</dbReference>